<dbReference type="InterPro" id="IPR013785">
    <property type="entry name" value="Aldolase_TIM"/>
</dbReference>
<dbReference type="GeneID" id="76835364"/>
<dbReference type="InterPro" id="IPR011060">
    <property type="entry name" value="RibuloseP-bd_barrel"/>
</dbReference>
<dbReference type="RefSeq" id="WP_268185888.1">
    <property type="nucleotide sequence ID" value="NZ_CP113361.1"/>
</dbReference>
<proteinExistence type="inferred from homology"/>
<keyword evidence="6 8" id="KW-0057">Aromatic amino acid biosynthesis</keyword>
<keyword evidence="5 8" id="KW-0822">Tryptophan biosynthesis</keyword>
<protein>
    <recommendedName>
        <fullName evidence="8">N-(5'-phosphoribosyl)anthranilate isomerase</fullName>
        <shortName evidence="8">PRAI</shortName>
        <ecNumber evidence="8">5.3.1.24</ecNumber>
    </recommendedName>
</protein>
<keyword evidence="4 8" id="KW-0028">Amino-acid biosynthesis</keyword>
<evidence type="ECO:0000259" key="9">
    <source>
        <dbReference type="Pfam" id="PF00697"/>
    </source>
</evidence>
<dbReference type="EC" id="5.3.1.24" evidence="8"/>
<comment type="similarity">
    <text evidence="3 8">Belongs to the TrpF family.</text>
</comment>
<reference evidence="10" key="1">
    <citation type="submission" date="2022-11" db="EMBL/GenBank/DDBJ databases">
        <title>Complete genome sequence of Methanogenium organophilum DSM 3596.</title>
        <authorList>
            <person name="Chen S.-C."/>
            <person name="Lai S.-J."/>
            <person name="You Y.-T."/>
        </authorList>
    </citation>
    <scope>NUCLEOTIDE SEQUENCE</scope>
    <source>
        <strain evidence="10">DSM 3596</strain>
    </source>
</reference>
<name>A0A9X9T6U1_METOG</name>
<dbReference type="PANTHER" id="PTHR42894:SF1">
    <property type="entry name" value="N-(5'-PHOSPHORIBOSYL)ANTHRANILATE ISOMERASE"/>
    <property type="match status" value="1"/>
</dbReference>
<evidence type="ECO:0000256" key="7">
    <source>
        <dbReference type="ARBA" id="ARBA00023235"/>
    </source>
</evidence>
<evidence type="ECO:0000256" key="1">
    <source>
        <dbReference type="ARBA" id="ARBA00001164"/>
    </source>
</evidence>
<evidence type="ECO:0000313" key="10">
    <source>
        <dbReference type="EMBL" id="WAI00683.1"/>
    </source>
</evidence>
<comment type="catalytic activity">
    <reaction evidence="1 8">
        <text>N-(5-phospho-beta-D-ribosyl)anthranilate = 1-(2-carboxyphenylamino)-1-deoxy-D-ribulose 5-phosphate</text>
        <dbReference type="Rhea" id="RHEA:21540"/>
        <dbReference type="ChEBI" id="CHEBI:18277"/>
        <dbReference type="ChEBI" id="CHEBI:58613"/>
        <dbReference type="EC" id="5.3.1.24"/>
    </reaction>
</comment>
<dbReference type="AlphaFoldDB" id="A0A9X9T6U1"/>
<dbReference type="EMBL" id="CP113361">
    <property type="protein sequence ID" value="WAI00683.1"/>
    <property type="molecule type" value="Genomic_DNA"/>
</dbReference>
<evidence type="ECO:0000256" key="5">
    <source>
        <dbReference type="ARBA" id="ARBA00022822"/>
    </source>
</evidence>
<accession>A0A9X9T6U1</accession>
<feature type="domain" description="N-(5'phosphoribosyl) anthranilate isomerase (PRAI)" evidence="9">
    <location>
        <begin position="3"/>
        <end position="187"/>
    </location>
</feature>
<evidence type="ECO:0000256" key="2">
    <source>
        <dbReference type="ARBA" id="ARBA00004664"/>
    </source>
</evidence>
<evidence type="ECO:0000256" key="8">
    <source>
        <dbReference type="HAMAP-Rule" id="MF_00135"/>
    </source>
</evidence>
<evidence type="ECO:0000313" key="11">
    <source>
        <dbReference type="Proteomes" id="UP001163096"/>
    </source>
</evidence>
<gene>
    <name evidence="8" type="primary">trpF</name>
    <name evidence="10" type="ORF">OU421_09640</name>
</gene>
<comment type="pathway">
    <text evidence="2 8">Amino-acid biosynthesis; L-tryptophan biosynthesis; L-tryptophan from chorismate: step 3/5.</text>
</comment>
<evidence type="ECO:0000256" key="3">
    <source>
        <dbReference type="ARBA" id="ARBA00007571"/>
    </source>
</evidence>
<evidence type="ECO:0000256" key="6">
    <source>
        <dbReference type="ARBA" id="ARBA00023141"/>
    </source>
</evidence>
<dbReference type="Gene3D" id="3.20.20.70">
    <property type="entry name" value="Aldolase class I"/>
    <property type="match status" value="1"/>
</dbReference>
<dbReference type="Proteomes" id="UP001163096">
    <property type="component" value="Chromosome"/>
</dbReference>
<dbReference type="HAMAP" id="MF_00135">
    <property type="entry name" value="PRAI"/>
    <property type="match status" value="1"/>
</dbReference>
<keyword evidence="7 8" id="KW-0413">Isomerase</keyword>
<dbReference type="Pfam" id="PF00697">
    <property type="entry name" value="PRAI"/>
    <property type="match status" value="1"/>
</dbReference>
<dbReference type="SUPFAM" id="SSF51366">
    <property type="entry name" value="Ribulose-phoshate binding barrel"/>
    <property type="match status" value="1"/>
</dbReference>
<dbReference type="KEGG" id="mou:OU421_09640"/>
<dbReference type="GO" id="GO:0000162">
    <property type="term" value="P:L-tryptophan biosynthetic process"/>
    <property type="evidence" value="ECO:0007669"/>
    <property type="project" value="UniProtKB-UniRule"/>
</dbReference>
<dbReference type="InterPro" id="IPR044643">
    <property type="entry name" value="TrpF_fam"/>
</dbReference>
<keyword evidence="11" id="KW-1185">Reference proteome</keyword>
<organism evidence="10 11">
    <name type="scientific">Methanogenium organophilum</name>
    <dbReference type="NCBI Taxonomy" id="2199"/>
    <lineage>
        <taxon>Archaea</taxon>
        <taxon>Methanobacteriati</taxon>
        <taxon>Methanobacteriota</taxon>
        <taxon>Stenosarchaea group</taxon>
        <taxon>Methanomicrobia</taxon>
        <taxon>Methanomicrobiales</taxon>
        <taxon>Methanomicrobiaceae</taxon>
        <taxon>Methanogenium</taxon>
    </lineage>
</organism>
<dbReference type="CDD" id="cd00405">
    <property type="entry name" value="PRAI"/>
    <property type="match status" value="1"/>
</dbReference>
<sequence>MRIKICGITTKEDALAAVSAGGDAIGVICHSPESPRNLPDANVRKIFSALPPGVICVCVTHTRDPDELQAVCRLSPDEIQINHPFPRSMVPASIRVVRVIAPGMTVPDDYDAVIVDASMGRGKKYDPAYSVFVRNTATIPFYLAGGLTPENVSEAVSIVRPDGVDVATGVELSPGMKDHAKIRAFIRAVRDAEVSVEK</sequence>
<evidence type="ECO:0000256" key="4">
    <source>
        <dbReference type="ARBA" id="ARBA00022605"/>
    </source>
</evidence>
<dbReference type="GO" id="GO:0004640">
    <property type="term" value="F:phosphoribosylanthranilate isomerase activity"/>
    <property type="evidence" value="ECO:0007669"/>
    <property type="project" value="UniProtKB-UniRule"/>
</dbReference>
<dbReference type="PANTHER" id="PTHR42894">
    <property type="entry name" value="N-(5'-PHOSPHORIBOSYL)ANTHRANILATE ISOMERASE"/>
    <property type="match status" value="1"/>
</dbReference>
<dbReference type="InterPro" id="IPR001240">
    <property type="entry name" value="PRAI_dom"/>
</dbReference>